<dbReference type="AlphaFoldDB" id="A0A0U1M906"/>
<protein>
    <submittedName>
        <fullName evidence="2">Uncharacterized protein</fullName>
    </submittedName>
</protein>
<dbReference type="Proteomes" id="UP000054383">
    <property type="component" value="Unassembled WGS sequence"/>
</dbReference>
<dbReference type="EMBL" id="CVMT01000011">
    <property type="protein sequence ID" value="CRG92045.1"/>
    <property type="molecule type" value="Genomic_DNA"/>
</dbReference>
<dbReference type="OrthoDB" id="545169at2759"/>
<gene>
    <name evidence="2" type="ORF">PISL3812_09100</name>
</gene>
<organism evidence="2 3">
    <name type="scientific">Talaromyces islandicus</name>
    <name type="common">Penicillium islandicum</name>
    <dbReference type="NCBI Taxonomy" id="28573"/>
    <lineage>
        <taxon>Eukaryota</taxon>
        <taxon>Fungi</taxon>
        <taxon>Dikarya</taxon>
        <taxon>Ascomycota</taxon>
        <taxon>Pezizomycotina</taxon>
        <taxon>Eurotiomycetes</taxon>
        <taxon>Eurotiomycetidae</taxon>
        <taxon>Eurotiales</taxon>
        <taxon>Trichocomaceae</taxon>
        <taxon>Talaromyces</taxon>
        <taxon>Talaromyces sect. Islandici</taxon>
    </lineage>
</organism>
<accession>A0A0U1M906</accession>
<reference evidence="2 3" key="1">
    <citation type="submission" date="2015-04" db="EMBL/GenBank/DDBJ databases">
        <authorList>
            <person name="Syromyatnikov M.Y."/>
            <person name="Popov V.N."/>
        </authorList>
    </citation>
    <scope>NUCLEOTIDE SEQUENCE [LARGE SCALE GENOMIC DNA]</scope>
    <source>
        <strain evidence="2">WF-38-12</strain>
    </source>
</reference>
<keyword evidence="3" id="KW-1185">Reference proteome</keyword>
<dbReference type="PANTHER" id="PTHR40618">
    <property type="entry name" value="B-ZIP TRANSCRIPTION FACTOR (EUROFUNG)-RELATED"/>
    <property type="match status" value="1"/>
</dbReference>
<proteinExistence type="predicted"/>
<sequence>MIFQTTKPNEKTPLQPQTNVPYGSDKSSDVIFGYVTLEEPTRKSPDQITQIDREYAPLPRSDNFLESHPVGIRGKDSESIGPRQVSSNIERPFGNNFRYSYTFHESTFTRKLHRYCLEYAFLLFSDPRAHPTAVHRMFRLVPCIQNRAKMYPYFKDLVCSAINDPLELPTLPLYCIGGAGTHYPVKDHSGNPIYPSNTRLPRRVLGISPTRDIGESSFGQSMQELLGPFELDGQWFTCTDVEGYLREQGVNLDGPSLFADVCNTVLCPRSLSKFTVPHEPWDDSQTDASDAMSVHRASADRAIVSRGAQRVRLGDFHKGSLRSSSFERMRFVLDIESFFNRLLSGVIILGRTPGFRLSDVESAFKSALRKQQVP</sequence>
<evidence type="ECO:0000313" key="3">
    <source>
        <dbReference type="Proteomes" id="UP000054383"/>
    </source>
</evidence>
<evidence type="ECO:0000313" key="2">
    <source>
        <dbReference type="EMBL" id="CRG92045.1"/>
    </source>
</evidence>
<feature type="region of interest" description="Disordered" evidence="1">
    <location>
        <begin position="1"/>
        <end position="26"/>
    </location>
</feature>
<dbReference type="PANTHER" id="PTHR40618:SF1">
    <property type="entry name" value="B-ZIP TRANSCRIPTION FACTOR (EUROFUNG)"/>
    <property type="match status" value="1"/>
</dbReference>
<name>A0A0U1M906_TALIS</name>
<feature type="compositionally biased region" description="Polar residues" evidence="1">
    <location>
        <begin position="1"/>
        <end position="21"/>
    </location>
</feature>
<feature type="region of interest" description="Disordered" evidence="1">
    <location>
        <begin position="66"/>
        <end position="87"/>
    </location>
</feature>
<dbReference type="STRING" id="28573.A0A0U1M906"/>
<evidence type="ECO:0000256" key="1">
    <source>
        <dbReference type="SAM" id="MobiDB-lite"/>
    </source>
</evidence>